<dbReference type="InterPro" id="IPR006935">
    <property type="entry name" value="Helicase/UvrB_N"/>
</dbReference>
<dbReference type="CDD" id="cd18785">
    <property type="entry name" value="SF2_C"/>
    <property type="match status" value="1"/>
</dbReference>
<comment type="caution">
    <text evidence="3">The sequence shown here is derived from an EMBL/GenBank/DDBJ whole genome shotgun (WGS) entry which is preliminary data.</text>
</comment>
<evidence type="ECO:0000259" key="2">
    <source>
        <dbReference type="PROSITE" id="PS51194"/>
    </source>
</evidence>
<name>A0A918T8A7_9ACTN</name>
<dbReference type="GO" id="GO:0003677">
    <property type="term" value="F:DNA binding"/>
    <property type="evidence" value="ECO:0007669"/>
    <property type="project" value="InterPro"/>
</dbReference>
<dbReference type="SMART" id="SM00490">
    <property type="entry name" value="HELICc"/>
    <property type="match status" value="1"/>
</dbReference>
<dbReference type="InterPro" id="IPR005114">
    <property type="entry name" value="Helicase_assoc"/>
</dbReference>
<keyword evidence="3" id="KW-0067">ATP-binding</keyword>
<dbReference type="Proteomes" id="UP000644020">
    <property type="component" value="Unassembled WGS sequence"/>
</dbReference>
<accession>A0A918T8A7</accession>
<dbReference type="InterPro" id="IPR027417">
    <property type="entry name" value="P-loop_NTPase"/>
</dbReference>
<dbReference type="RefSeq" id="WP_189983193.1">
    <property type="nucleotide sequence ID" value="NZ_BMUL01000025.1"/>
</dbReference>
<keyword evidence="4" id="KW-1185">Reference proteome</keyword>
<keyword evidence="3" id="KW-0547">Nucleotide-binding</keyword>
<dbReference type="SUPFAM" id="SSF52540">
    <property type="entry name" value="P-loop containing nucleoside triphosphate hydrolases"/>
    <property type="match status" value="1"/>
</dbReference>
<protein>
    <submittedName>
        <fullName evidence="3">Helicase</fullName>
    </submittedName>
</protein>
<sequence length="771" mass="85069">MPEIELRPHQQEAVTAAVKALRIHSRATVVAACGTGKTLIAARTTARLTPRGRTLVLLPTLDLLSQTARSWHAAGRKGRAVAVCSARQAVDHAPAGDLPMTTSPAELTALTAGQEGEPVTVYATYASLTAVAAAHQTHTLPHWDLVVIDEAHRTAGRLGKAWAAIHHDDQVPAHHRLYLTATPRIWDADADADQAGDAGTVASMDDETLFGPVAYRLTLSDAIDLGLLADYQILVPVIDDTTLRDWLATGPGAGVDGLRLAGRQVAVLKAIHDHQLRRVLTFHHRVQDARAFATTLPDTAAALPADLQPDGLWSQWISGTHPPRVRRRILLDFAAHTHPEQPAVLANARVLGEGIDVPSIDAVVFADPKNSPVDTVQAVGRALRQQPGANKKATLIVPVYLTPDENPDDLLSADAYTPLWRTIQALRAHDTRLEARLADPRTHRPTADTDGPGHWLHFERPTQADEVALALTLRVLKPKSAEWRRGLASARRYHRTHHHLDIPQTYEDPAGYALGRWLTWQRHLHNQNALDHARTHALEQLGIIWNPRQQAWDRGLTHAAAYATTHGHLAAPVDHHDPETGFALGRWLATQRKRADQLTPARTKALEELDPHWNPPWPLTWQRTYHAARHHQKAGHTLADVPRTFATLEGVRLGEWLRTQRSTPPAHPGQLRLLQDLGLYTTTPPSMPPPLLSAREQSFRRGLEAAAAFLAREGHPKVPQRHIEQLANGPVRLGQWLTNTRRRWDRLSPEHRQALTELGIQPPAPGPGTRQ</sequence>
<dbReference type="InterPro" id="IPR001650">
    <property type="entry name" value="Helicase_C-like"/>
</dbReference>
<dbReference type="SMART" id="SM00487">
    <property type="entry name" value="DEXDc"/>
    <property type="match status" value="1"/>
</dbReference>
<dbReference type="PANTHER" id="PTHR47396:SF1">
    <property type="entry name" value="ATP-DEPENDENT HELICASE IRC3-RELATED"/>
    <property type="match status" value="1"/>
</dbReference>
<dbReference type="PANTHER" id="PTHR47396">
    <property type="entry name" value="TYPE I RESTRICTION ENZYME ECOKI R PROTEIN"/>
    <property type="match status" value="1"/>
</dbReference>
<dbReference type="InterPro" id="IPR014001">
    <property type="entry name" value="Helicase_ATP-bd"/>
</dbReference>
<dbReference type="EMBL" id="BMUL01000025">
    <property type="protein sequence ID" value="GHB09199.1"/>
    <property type="molecule type" value="Genomic_DNA"/>
</dbReference>
<dbReference type="Pfam" id="PF00271">
    <property type="entry name" value="Helicase_C"/>
    <property type="match status" value="1"/>
</dbReference>
<dbReference type="AlphaFoldDB" id="A0A918T8A7"/>
<reference evidence="3" key="2">
    <citation type="submission" date="2020-09" db="EMBL/GenBank/DDBJ databases">
        <authorList>
            <person name="Sun Q."/>
            <person name="Ohkuma M."/>
        </authorList>
    </citation>
    <scope>NUCLEOTIDE SEQUENCE</scope>
    <source>
        <strain evidence="3">JCM 4518</strain>
    </source>
</reference>
<evidence type="ECO:0000313" key="3">
    <source>
        <dbReference type="EMBL" id="GHB09199.1"/>
    </source>
</evidence>
<evidence type="ECO:0000313" key="4">
    <source>
        <dbReference type="Proteomes" id="UP000644020"/>
    </source>
</evidence>
<gene>
    <name evidence="3" type="ORF">GCM10010305_60210</name>
</gene>
<dbReference type="Pfam" id="PF03457">
    <property type="entry name" value="HA"/>
    <property type="match status" value="3"/>
</dbReference>
<feature type="domain" description="Helicase C-terminal" evidence="2">
    <location>
        <begin position="275"/>
        <end position="434"/>
    </location>
</feature>
<dbReference type="Pfam" id="PF04851">
    <property type="entry name" value="ResIII"/>
    <property type="match status" value="1"/>
</dbReference>
<dbReference type="PROSITE" id="PS51192">
    <property type="entry name" value="HELICASE_ATP_BIND_1"/>
    <property type="match status" value="1"/>
</dbReference>
<dbReference type="Gene3D" id="3.40.50.300">
    <property type="entry name" value="P-loop containing nucleotide triphosphate hydrolases"/>
    <property type="match status" value="2"/>
</dbReference>
<organism evidence="3 4">
    <name type="scientific">Streptomyces termitum</name>
    <dbReference type="NCBI Taxonomy" id="67368"/>
    <lineage>
        <taxon>Bacteria</taxon>
        <taxon>Bacillati</taxon>
        <taxon>Actinomycetota</taxon>
        <taxon>Actinomycetes</taxon>
        <taxon>Kitasatosporales</taxon>
        <taxon>Streptomycetaceae</taxon>
        <taxon>Streptomyces</taxon>
    </lineage>
</organism>
<dbReference type="GO" id="GO:0005524">
    <property type="term" value="F:ATP binding"/>
    <property type="evidence" value="ECO:0007669"/>
    <property type="project" value="InterPro"/>
</dbReference>
<keyword evidence="3" id="KW-0378">Hydrolase</keyword>
<dbReference type="PROSITE" id="PS51194">
    <property type="entry name" value="HELICASE_CTER"/>
    <property type="match status" value="1"/>
</dbReference>
<keyword evidence="3" id="KW-0347">Helicase</keyword>
<dbReference type="Gene3D" id="6.10.140.530">
    <property type="match status" value="3"/>
</dbReference>
<reference evidence="3" key="1">
    <citation type="journal article" date="2014" name="Int. J. Syst. Evol. Microbiol.">
        <title>Complete genome sequence of Corynebacterium casei LMG S-19264T (=DSM 44701T), isolated from a smear-ripened cheese.</title>
        <authorList>
            <consortium name="US DOE Joint Genome Institute (JGI-PGF)"/>
            <person name="Walter F."/>
            <person name="Albersmeier A."/>
            <person name="Kalinowski J."/>
            <person name="Ruckert C."/>
        </authorList>
    </citation>
    <scope>NUCLEOTIDE SEQUENCE</scope>
    <source>
        <strain evidence="3">JCM 4518</strain>
    </source>
</reference>
<dbReference type="GO" id="GO:0005829">
    <property type="term" value="C:cytosol"/>
    <property type="evidence" value="ECO:0007669"/>
    <property type="project" value="TreeGrafter"/>
</dbReference>
<evidence type="ECO:0000259" key="1">
    <source>
        <dbReference type="PROSITE" id="PS51192"/>
    </source>
</evidence>
<proteinExistence type="predicted"/>
<dbReference type="GO" id="GO:0016787">
    <property type="term" value="F:hydrolase activity"/>
    <property type="evidence" value="ECO:0007669"/>
    <property type="project" value="InterPro"/>
</dbReference>
<dbReference type="InterPro" id="IPR050742">
    <property type="entry name" value="Helicase_Restrict-Modif_Enz"/>
</dbReference>
<feature type="domain" description="Helicase ATP-binding" evidence="1">
    <location>
        <begin position="18"/>
        <end position="201"/>
    </location>
</feature>
<dbReference type="GO" id="GO:0004386">
    <property type="term" value="F:helicase activity"/>
    <property type="evidence" value="ECO:0007669"/>
    <property type="project" value="UniProtKB-KW"/>
</dbReference>